<accession>A0ABD3I9B2</accession>
<dbReference type="EMBL" id="JBJQOH010000001">
    <property type="protein sequence ID" value="KAL3699040.1"/>
    <property type="molecule type" value="Genomic_DNA"/>
</dbReference>
<evidence type="ECO:0008006" key="3">
    <source>
        <dbReference type="Google" id="ProtNLM"/>
    </source>
</evidence>
<evidence type="ECO:0000313" key="1">
    <source>
        <dbReference type="EMBL" id="KAL3699040.1"/>
    </source>
</evidence>
<comment type="caution">
    <text evidence="1">The sequence shown here is derived from an EMBL/GenBank/DDBJ whole genome shotgun (WGS) entry which is preliminary data.</text>
</comment>
<keyword evidence="2" id="KW-1185">Reference proteome</keyword>
<dbReference type="AlphaFoldDB" id="A0ABD3I9B2"/>
<evidence type="ECO:0000313" key="2">
    <source>
        <dbReference type="Proteomes" id="UP001633002"/>
    </source>
</evidence>
<organism evidence="1 2">
    <name type="scientific">Riccia sorocarpa</name>
    <dbReference type="NCBI Taxonomy" id="122646"/>
    <lineage>
        <taxon>Eukaryota</taxon>
        <taxon>Viridiplantae</taxon>
        <taxon>Streptophyta</taxon>
        <taxon>Embryophyta</taxon>
        <taxon>Marchantiophyta</taxon>
        <taxon>Marchantiopsida</taxon>
        <taxon>Marchantiidae</taxon>
        <taxon>Marchantiales</taxon>
        <taxon>Ricciaceae</taxon>
        <taxon>Riccia</taxon>
    </lineage>
</organism>
<protein>
    <recommendedName>
        <fullName evidence="3">Reverse transcriptase domain-containing protein</fullName>
    </recommendedName>
</protein>
<proteinExistence type="predicted"/>
<reference evidence="1 2" key="1">
    <citation type="submission" date="2024-09" db="EMBL/GenBank/DDBJ databases">
        <title>Chromosome-scale assembly of Riccia sorocarpa.</title>
        <authorList>
            <person name="Paukszto L."/>
        </authorList>
    </citation>
    <scope>NUCLEOTIDE SEQUENCE [LARGE SCALE GENOMIC DNA]</scope>
    <source>
        <strain evidence="1">LP-2024</strain>
        <tissue evidence="1">Aerial parts of the thallus</tissue>
    </source>
</reference>
<sequence length="321" mass="36221">MKFGSHFITLVKGLWNQGIATGEDLLDGIKMPGSRQALYNLFADDTELSIKASSGNYRTVMEILQQYEAASGAKLNVRKSIMIPVALVEIPLWMSRSGSSILMTLDLSLKGYQALENLKRTFIWGTREDGHAKQSSIAWGVMQGAKLQGGAQIMSLASHSAAVKIRQITKIVEGKDIAWVHIARALLKRDLESGRHRSEMRLWTIEEALLLGPWAKIRESNTLRHLLMPWFKVRKHLRFVAAKGQLPVTLTIHQVLVLATTQSDLDLESEVELRKVMNKPKLRLWGTFTRPWSSGGPCTHKHRVKAVMIERAEIYIDCFNR</sequence>
<gene>
    <name evidence="1" type="ORF">R1sor_017062</name>
</gene>
<dbReference type="Proteomes" id="UP001633002">
    <property type="component" value="Unassembled WGS sequence"/>
</dbReference>
<name>A0ABD3I9B2_9MARC</name>